<dbReference type="AlphaFoldDB" id="A0A226F1W5"/>
<evidence type="ECO:0000313" key="2">
    <source>
        <dbReference type="Proteomes" id="UP000198287"/>
    </source>
</evidence>
<protein>
    <submittedName>
        <fullName evidence="1">Uncharacterized protein</fullName>
    </submittedName>
</protein>
<comment type="caution">
    <text evidence="1">The sequence shown here is derived from an EMBL/GenBank/DDBJ whole genome shotgun (WGS) entry which is preliminary data.</text>
</comment>
<organism evidence="1 2">
    <name type="scientific">Folsomia candida</name>
    <name type="common">Springtail</name>
    <dbReference type="NCBI Taxonomy" id="158441"/>
    <lineage>
        <taxon>Eukaryota</taxon>
        <taxon>Metazoa</taxon>
        <taxon>Ecdysozoa</taxon>
        <taxon>Arthropoda</taxon>
        <taxon>Hexapoda</taxon>
        <taxon>Collembola</taxon>
        <taxon>Entomobryomorpha</taxon>
        <taxon>Isotomoidea</taxon>
        <taxon>Isotomidae</taxon>
        <taxon>Proisotominae</taxon>
        <taxon>Folsomia</taxon>
    </lineage>
</organism>
<dbReference type="Proteomes" id="UP000198287">
    <property type="component" value="Unassembled WGS sequence"/>
</dbReference>
<evidence type="ECO:0000313" key="1">
    <source>
        <dbReference type="EMBL" id="OXA63773.1"/>
    </source>
</evidence>
<dbReference type="EMBL" id="LNIX01000001">
    <property type="protein sequence ID" value="OXA63773.1"/>
    <property type="molecule type" value="Genomic_DNA"/>
</dbReference>
<accession>A0A226F1W5</accession>
<reference evidence="1 2" key="1">
    <citation type="submission" date="2015-12" db="EMBL/GenBank/DDBJ databases">
        <title>The genome of Folsomia candida.</title>
        <authorList>
            <person name="Faddeeva A."/>
            <person name="Derks M.F."/>
            <person name="Anvar Y."/>
            <person name="Smit S."/>
            <person name="Van Straalen N."/>
            <person name="Roelofs D."/>
        </authorList>
    </citation>
    <scope>NUCLEOTIDE SEQUENCE [LARGE SCALE GENOMIC DNA]</scope>
    <source>
        <strain evidence="1 2">VU population</strain>
        <tissue evidence="1">Whole body</tissue>
    </source>
</reference>
<keyword evidence="2" id="KW-1185">Reference proteome</keyword>
<sequence>MIVIDEAIQKSDFKDQYSNQPQRSLLYREWRNTDVGRMAREKTTGFKALAKWENDENEDDKQPLRAVLVELNKSHTRDAIREQLDKLSQEEKIRDESLTLKRTNQTVGNSLCEDDDDDFFPTAPKRKSCGENLNNVY</sequence>
<gene>
    <name evidence="1" type="ORF">Fcan01_02347</name>
</gene>
<name>A0A226F1W5_FOLCA</name>
<proteinExistence type="predicted"/>